<dbReference type="EnsemblPlants" id="OBART05G26970.1">
    <property type="protein sequence ID" value="OBART05G26970.1"/>
    <property type="gene ID" value="OBART05G26970"/>
</dbReference>
<dbReference type="Gramene" id="OBART05G26970.1">
    <property type="protein sequence ID" value="OBART05G26970.1"/>
    <property type="gene ID" value="OBART05G26970"/>
</dbReference>
<reference evidence="1" key="2">
    <citation type="submission" date="2015-03" db="UniProtKB">
        <authorList>
            <consortium name="EnsemblPlants"/>
        </authorList>
    </citation>
    <scope>IDENTIFICATION</scope>
</reference>
<dbReference type="AlphaFoldDB" id="A0A0D3GB82"/>
<sequence length="89" mass="9708">MVAVVVGDDGRWSWMDGRKLNLGRVMSEWGFGGTLFPVGVWLGNGIARLLDPGSSDFITRLVFDESLTRCAADTSHALHPGPHRPPPIH</sequence>
<dbReference type="HOGENOM" id="CLU_189434_0_0_1"/>
<protein>
    <submittedName>
        <fullName evidence="1">Uncharacterized protein</fullName>
    </submittedName>
</protein>
<proteinExistence type="predicted"/>
<accession>A0A0D3GB82</accession>
<name>A0A0D3GB82_9ORYZ</name>
<dbReference type="Proteomes" id="UP000026960">
    <property type="component" value="Chromosome 5"/>
</dbReference>
<evidence type="ECO:0000313" key="1">
    <source>
        <dbReference type="EnsemblPlants" id="OBART05G26970.1"/>
    </source>
</evidence>
<reference evidence="1" key="1">
    <citation type="journal article" date="2009" name="Rice">
        <title>De Novo Next Generation Sequencing of Plant Genomes.</title>
        <authorList>
            <person name="Rounsley S."/>
            <person name="Marri P.R."/>
            <person name="Yu Y."/>
            <person name="He R."/>
            <person name="Sisneros N."/>
            <person name="Goicoechea J.L."/>
            <person name="Lee S.J."/>
            <person name="Angelova A."/>
            <person name="Kudrna D."/>
            <person name="Luo M."/>
            <person name="Affourtit J."/>
            <person name="Desany B."/>
            <person name="Knight J."/>
            <person name="Niazi F."/>
            <person name="Egholm M."/>
            <person name="Wing R.A."/>
        </authorList>
    </citation>
    <scope>NUCLEOTIDE SEQUENCE [LARGE SCALE GENOMIC DNA]</scope>
    <source>
        <strain evidence="1">cv. IRGC 105608</strain>
    </source>
</reference>
<evidence type="ECO:0000313" key="2">
    <source>
        <dbReference type="Proteomes" id="UP000026960"/>
    </source>
</evidence>
<dbReference type="PaxDb" id="65489-OBART05G26970.1"/>
<keyword evidence="2" id="KW-1185">Reference proteome</keyword>
<organism evidence="1">
    <name type="scientific">Oryza barthii</name>
    <dbReference type="NCBI Taxonomy" id="65489"/>
    <lineage>
        <taxon>Eukaryota</taxon>
        <taxon>Viridiplantae</taxon>
        <taxon>Streptophyta</taxon>
        <taxon>Embryophyta</taxon>
        <taxon>Tracheophyta</taxon>
        <taxon>Spermatophyta</taxon>
        <taxon>Magnoliopsida</taxon>
        <taxon>Liliopsida</taxon>
        <taxon>Poales</taxon>
        <taxon>Poaceae</taxon>
        <taxon>BOP clade</taxon>
        <taxon>Oryzoideae</taxon>
        <taxon>Oryzeae</taxon>
        <taxon>Oryzinae</taxon>
        <taxon>Oryza</taxon>
    </lineage>
</organism>